<feature type="transmembrane region" description="Helical" evidence="1">
    <location>
        <begin position="74"/>
        <end position="93"/>
    </location>
</feature>
<evidence type="ECO:0000256" key="1">
    <source>
        <dbReference type="SAM" id="Phobius"/>
    </source>
</evidence>
<organism evidence="2 3">
    <name type="scientific">Halobellus litoreus</name>
    <dbReference type="NCBI Taxonomy" id="755310"/>
    <lineage>
        <taxon>Archaea</taxon>
        <taxon>Methanobacteriati</taxon>
        <taxon>Methanobacteriota</taxon>
        <taxon>Stenosarchaea group</taxon>
        <taxon>Halobacteria</taxon>
        <taxon>Halobacteriales</taxon>
        <taxon>Haloferacaceae</taxon>
        <taxon>Halobellus</taxon>
    </lineage>
</organism>
<protein>
    <submittedName>
        <fullName evidence="2">Uncharacterized protein</fullName>
    </submittedName>
</protein>
<keyword evidence="1" id="KW-0812">Transmembrane</keyword>
<dbReference type="Proteomes" id="UP001597092">
    <property type="component" value="Unassembled WGS sequence"/>
</dbReference>
<keyword evidence="1" id="KW-0472">Membrane</keyword>
<keyword evidence="1" id="KW-1133">Transmembrane helix</keyword>
<dbReference type="EMBL" id="JBHUDP010000002">
    <property type="protein sequence ID" value="MFD1685305.1"/>
    <property type="molecule type" value="Genomic_DNA"/>
</dbReference>
<comment type="caution">
    <text evidence="2">The sequence shown here is derived from an EMBL/GenBank/DDBJ whole genome shotgun (WGS) entry which is preliminary data.</text>
</comment>
<gene>
    <name evidence="2" type="ORF">ACFSAS_06720</name>
</gene>
<feature type="transmembrane region" description="Helical" evidence="1">
    <location>
        <begin position="7"/>
        <end position="29"/>
    </location>
</feature>
<dbReference type="AlphaFoldDB" id="A0ABD6DVQ7"/>
<feature type="transmembrane region" description="Helical" evidence="1">
    <location>
        <begin position="44"/>
        <end position="67"/>
    </location>
</feature>
<sequence length="123" mass="11628">MSPSEFLARIVGLLVAVAGVVLAWGGFFVPTAGASGLDLLARGAVVHIVVAGGLTGVGFVVAGLALVVDRGRSLAVTVGGVVLVAALGLLAVGTNSTGSVLGVGGVALVLLLTGASIGGRATA</sequence>
<keyword evidence="3" id="KW-1185">Reference proteome</keyword>
<dbReference type="RefSeq" id="WP_256306701.1">
    <property type="nucleotide sequence ID" value="NZ_JANHAW010000001.1"/>
</dbReference>
<feature type="transmembrane region" description="Helical" evidence="1">
    <location>
        <begin position="99"/>
        <end position="119"/>
    </location>
</feature>
<accession>A0ABD6DVQ7</accession>
<name>A0ABD6DVQ7_9EURY</name>
<reference evidence="2 3" key="1">
    <citation type="journal article" date="2019" name="Int. J. Syst. Evol. Microbiol.">
        <title>The Global Catalogue of Microorganisms (GCM) 10K type strain sequencing project: providing services to taxonomists for standard genome sequencing and annotation.</title>
        <authorList>
            <consortium name="The Broad Institute Genomics Platform"/>
            <consortium name="The Broad Institute Genome Sequencing Center for Infectious Disease"/>
            <person name="Wu L."/>
            <person name="Ma J."/>
        </authorList>
    </citation>
    <scope>NUCLEOTIDE SEQUENCE [LARGE SCALE GENOMIC DNA]</scope>
    <source>
        <strain evidence="2 3">CGMCC 1.10387</strain>
    </source>
</reference>
<proteinExistence type="predicted"/>
<evidence type="ECO:0000313" key="2">
    <source>
        <dbReference type="EMBL" id="MFD1685305.1"/>
    </source>
</evidence>
<evidence type="ECO:0000313" key="3">
    <source>
        <dbReference type="Proteomes" id="UP001597092"/>
    </source>
</evidence>